<feature type="domain" description="HTH tetR-type" evidence="5">
    <location>
        <begin position="10"/>
        <end position="70"/>
    </location>
</feature>
<dbReference type="InterPro" id="IPR050109">
    <property type="entry name" value="HTH-type_TetR-like_transc_reg"/>
</dbReference>
<dbReference type="PANTHER" id="PTHR30055:SF234">
    <property type="entry name" value="HTH-TYPE TRANSCRIPTIONAL REGULATOR BETI"/>
    <property type="match status" value="1"/>
</dbReference>
<dbReference type="InterPro" id="IPR001647">
    <property type="entry name" value="HTH_TetR"/>
</dbReference>
<dbReference type="Proteomes" id="UP001597261">
    <property type="component" value="Unassembled WGS sequence"/>
</dbReference>
<dbReference type="InterPro" id="IPR047923">
    <property type="entry name" value="ArpA-like"/>
</dbReference>
<dbReference type="Gene3D" id="1.10.357.10">
    <property type="entry name" value="Tetracycline Repressor, domain 2"/>
    <property type="match status" value="1"/>
</dbReference>
<dbReference type="InterPro" id="IPR009057">
    <property type="entry name" value="Homeodomain-like_sf"/>
</dbReference>
<dbReference type="PANTHER" id="PTHR30055">
    <property type="entry name" value="HTH-TYPE TRANSCRIPTIONAL REGULATOR RUTR"/>
    <property type="match status" value="1"/>
</dbReference>
<feature type="DNA-binding region" description="H-T-H motif" evidence="4">
    <location>
        <begin position="33"/>
        <end position="52"/>
    </location>
</feature>
<dbReference type="NCBIfam" id="NF041196">
    <property type="entry name" value="ScbR_bind_reg"/>
    <property type="match status" value="1"/>
</dbReference>
<evidence type="ECO:0000259" key="5">
    <source>
        <dbReference type="PROSITE" id="PS50977"/>
    </source>
</evidence>
<protein>
    <submittedName>
        <fullName evidence="6">ScbR family autoregulator-binding transcription factor</fullName>
    </submittedName>
</protein>
<evidence type="ECO:0000313" key="7">
    <source>
        <dbReference type="Proteomes" id="UP001597261"/>
    </source>
</evidence>
<accession>A0ABW4IQ63</accession>
<evidence type="ECO:0000256" key="2">
    <source>
        <dbReference type="ARBA" id="ARBA00023125"/>
    </source>
</evidence>
<dbReference type="SUPFAM" id="SSF48498">
    <property type="entry name" value="Tetracyclin repressor-like, C-terminal domain"/>
    <property type="match status" value="1"/>
</dbReference>
<keyword evidence="3" id="KW-0804">Transcription</keyword>
<dbReference type="PRINTS" id="PR00455">
    <property type="entry name" value="HTHTETR"/>
</dbReference>
<dbReference type="Pfam" id="PF00440">
    <property type="entry name" value="TetR_N"/>
    <property type="match status" value="1"/>
</dbReference>
<dbReference type="InterPro" id="IPR023772">
    <property type="entry name" value="DNA-bd_HTH_TetR-type_CS"/>
</dbReference>
<evidence type="ECO:0000256" key="1">
    <source>
        <dbReference type="ARBA" id="ARBA00023015"/>
    </source>
</evidence>
<dbReference type="EMBL" id="JBHUDX010000041">
    <property type="protein sequence ID" value="MFD1659494.1"/>
    <property type="molecule type" value="Genomic_DNA"/>
</dbReference>
<evidence type="ECO:0000313" key="6">
    <source>
        <dbReference type="EMBL" id="MFD1659494.1"/>
    </source>
</evidence>
<dbReference type="SUPFAM" id="SSF46689">
    <property type="entry name" value="Homeodomain-like"/>
    <property type="match status" value="1"/>
</dbReference>
<proteinExistence type="predicted"/>
<dbReference type="Pfam" id="PF21935">
    <property type="entry name" value="TetR_C_45"/>
    <property type="match status" value="1"/>
</dbReference>
<organism evidence="6 7">
    <name type="scientific">Streptomyces caeni</name>
    <dbReference type="NCBI Taxonomy" id="2307231"/>
    <lineage>
        <taxon>Bacteria</taxon>
        <taxon>Bacillati</taxon>
        <taxon>Actinomycetota</taxon>
        <taxon>Actinomycetes</taxon>
        <taxon>Kitasatosporales</taxon>
        <taxon>Streptomycetaceae</taxon>
        <taxon>Streptomyces</taxon>
    </lineage>
</organism>
<dbReference type="InterPro" id="IPR036271">
    <property type="entry name" value="Tet_transcr_reg_TetR-rel_C_sf"/>
</dbReference>
<reference evidence="7" key="1">
    <citation type="journal article" date="2019" name="Int. J. Syst. Evol. Microbiol.">
        <title>The Global Catalogue of Microorganisms (GCM) 10K type strain sequencing project: providing services to taxonomists for standard genome sequencing and annotation.</title>
        <authorList>
            <consortium name="The Broad Institute Genomics Platform"/>
            <consortium name="The Broad Institute Genome Sequencing Center for Infectious Disease"/>
            <person name="Wu L."/>
            <person name="Ma J."/>
        </authorList>
    </citation>
    <scope>NUCLEOTIDE SEQUENCE [LARGE SCALE GENOMIC DNA]</scope>
    <source>
        <strain evidence="7">CGMCC 1.12470</strain>
    </source>
</reference>
<keyword evidence="1" id="KW-0805">Transcription regulation</keyword>
<name>A0ABW4IQ63_9ACTN</name>
<keyword evidence="2 4" id="KW-0238">DNA-binding</keyword>
<dbReference type="InterPro" id="IPR054126">
    <property type="entry name" value="CprB_TetR_C"/>
</dbReference>
<dbReference type="PROSITE" id="PS50977">
    <property type="entry name" value="HTH_TETR_2"/>
    <property type="match status" value="1"/>
</dbReference>
<sequence length="216" mass="23318">MARVRQERAVATRQAILDGAAVVFDSMGFGSTSLTDIVRQAGVTKGALYFHFPSKESLAQALVQEQFVAVTSPSESEGFGVQSVIDRSHWLAEQLCVNVRVRAGIRLVLEHGLAGDGDAAPYDQWIEQVREALAFAQGRGDVKPEVDIADLAVHLIGAFTGIQITSQVRTGRADIHDRVADLWRFLLPSIIPARRLGRFDPRGSGALRAESAAGAD</sequence>
<evidence type="ECO:0000256" key="4">
    <source>
        <dbReference type="PROSITE-ProRule" id="PRU00335"/>
    </source>
</evidence>
<dbReference type="PROSITE" id="PS01081">
    <property type="entry name" value="HTH_TETR_1"/>
    <property type="match status" value="1"/>
</dbReference>
<comment type="caution">
    <text evidence="6">The sequence shown here is derived from an EMBL/GenBank/DDBJ whole genome shotgun (WGS) entry which is preliminary data.</text>
</comment>
<evidence type="ECO:0000256" key="3">
    <source>
        <dbReference type="ARBA" id="ARBA00023163"/>
    </source>
</evidence>
<gene>
    <name evidence="6" type="ORF">ACFSL4_15100</name>
</gene>
<dbReference type="RefSeq" id="WP_381082692.1">
    <property type="nucleotide sequence ID" value="NZ_JBHUDX010000041.1"/>
</dbReference>
<keyword evidence="7" id="KW-1185">Reference proteome</keyword>